<dbReference type="EMBL" id="VSRR010111335">
    <property type="protein sequence ID" value="MPC97750.1"/>
    <property type="molecule type" value="Genomic_DNA"/>
</dbReference>
<evidence type="ECO:0000313" key="2">
    <source>
        <dbReference type="Proteomes" id="UP000324222"/>
    </source>
</evidence>
<protein>
    <submittedName>
        <fullName evidence="1">Uncharacterized protein</fullName>
    </submittedName>
</protein>
<dbReference type="Proteomes" id="UP000324222">
    <property type="component" value="Unassembled WGS sequence"/>
</dbReference>
<comment type="caution">
    <text evidence="1">The sequence shown here is derived from an EMBL/GenBank/DDBJ whole genome shotgun (WGS) entry which is preliminary data.</text>
</comment>
<accession>A0A5B7JLW1</accession>
<organism evidence="1 2">
    <name type="scientific">Portunus trituberculatus</name>
    <name type="common">Swimming crab</name>
    <name type="synonym">Neptunus trituberculatus</name>
    <dbReference type="NCBI Taxonomy" id="210409"/>
    <lineage>
        <taxon>Eukaryota</taxon>
        <taxon>Metazoa</taxon>
        <taxon>Ecdysozoa</taxon>
        <taxon>Arthropoda</taxon>
        <taxon>Crustacea</taxon>
        <taxon>Multicrustacea</taxon>
        <taxon>Malacostraca</taxon>
        <taxon>Eumalacostraca</taxon>
        <taxon>Eucarida</taxon>
        <taxon>Decapoda</taxon>
        <taxon>Pleocyemata</taxon>
        <taxon>Brachyura</taxon>
        <taxon>Eubrachyura</taxon>
        <taxon>Portunoidea</taxon>
        <taxon>Portunidae</taxon>
        <taxon>Portuninae</taxon>
        <taxon>Portunus</taxon>
    </lineage>
</organism>
<gene>
    <name evidence="1" type="ORF">E2C01_093079</name>
</gene>
<proteinExistence type="predicted"/>
<reference evidence="1 2" key="1">
    <citation type="submission" date="2019-05" db="EMBL/GenBank/DDBJ databases">
        <title>Another draft genome of Portunus trituberculatus and its Hox gene families provides insights of decapod evolution.</title>
        <authorList>
            <person name="Jeong J.-H."/>
            <person name="Song I."/>
            <person name="Kim S."/>
            <person name="Choi T."/>
            <person name="Kim D."/>
            <person name="Ryu S."/>
            <person name="Kim W."/>
        </authorList>
    </citation>
    <scope>NUCLEOTIDE SEQUENCE [LARGE SCALE GENOMIC DNA]</scope>
    <source>
        <tissue evidence="1">Muscle</tissue>
    </source>
</reference>
<keyword evidence="2" id="KW-1185">Reference proteome</keyword>
<evidence type="ECO:0000313" key="1">
    <source>
        <dbReference type="EMBL" id="MPC97750.1"/>
    </source>
</evidence>
<dbReference type="AlphaFoldDB" id="A0A5B7JLW1"/>
<sequence>MEQVSRAANTTLLCHYISSSLKRLASSAATVSHVSLTMPHVSLPVNTPLYLQQVFTSLPYCVN</sequence>
<name>A0A5B7JLW1_PORTR</name>